<feature type="signal peptide" evidence="1">
    <location>
        <begin position="1"/>
        <end position="19"/>
    </location>
</feature>
<protein>
    <submittedName>
        <fullName evidence="3">Uncharacterized protein LOC111131202</fullName>
    </submittedName>
    <submittedName>
        <fullName evidence="4">Uncharacterized protein LOC111131723</fullName>
    </submittedName>
</protein>
<keyword evidence="1" id="KW-0732">Signal</keyword>
<dbReference type="KEGG" id="cvn:111131202"/>
<dbReference type="Proteomes" id="UP000694844">
    <property type="component" value="Chromosome 4"/>
</dbReference>
<proteinExistence type="predicted"/>
<keyword evidence="2" id="KW-1185">Reference proteome</keyword>
<organism evidence="2 3">
    <name type="scientific">Crassostrea virginica</name>
    <name type="common">Eastern oyster</name>
    <dbReference type="NCBI Taxonomy" id="6565"/>
    <lineage>
        <taxon>Eukaryota</taxon>
        <taxon>Metazoa</taxon>
        <taxon>Spiralia</taxon>
        <taxon>Lophotrochozoa</taxon>
        <taxon>Mollusca</taxon>
        <taxon>Bivalvia</taxon>
        <taxon>Autobranchia</taxon>
        <taxon>Pteriomorphia</taxon>
        <taxon>Ostreida</taxon>
        <taxon>Ostreoidea</taxon>
        <taxon>Ostreidae</taxon>
        <taxon>Crassostrea</taxon>
    </lineage>
</organism>
<feature type="chain" id="PRO_5044666389" evidence="1">
    <location>
        <begin position="20"/>
        <end position="157"/>
    </location>
</feature>
<reference evidence="3 4" key="1">
    <citation type="submission" date="2025-04" db="UniProtKB">
        <authorList>
            <consortium name="RefSeq"/>
        </authorList>
    </citation>
    <scope>IDENTIFICATION</scope>
    <source>
        <tissue evidence="3 4">Whole sample</tissue>
    </source>
</reference>
<dbReference type="RefSeq" id="XP_022334329.1">
    <property type="nucleotide sequence ID" value="XM_022478621.1"/>
</dbReference>
<name>A0A8B8E3Q2_CRAVI</name>
<dbReference type="AlphaFoldDB" id="A0A8B8E3Q2"/>
<gene>
    <name evidence="3" type="primary">LOC111131202</name>
    <name evidence="4" type="synonym">LOC111131723</name>
</gene>
<accession>A0A8B8E3Q2</accession>
<evidence type="ECO:0000256" key="1">
    <source>
        <dbReference type="SAM" id="SignalP"/>
    </source>
</evidence>
<evidence type="ECO:0000313" key="3">
    <source>
        <dbReference type="RefSeq" id="XP_022334329.1"/>
    </source>
</evidence>
<evidence type="ECO:0000313" key="4">
    <source>
        <dbReference type="RefSeq" id="XP_022335088.1"/>
    </source>
</evidence>
<dbReference type="OrthoDB" id="9976041at2759"/>
<dbReference type="RefSeq" id="XP_022335088.1">
    <property type="nucleotide sequence ID" value="XM_022479380.1"/>
</dbReference>
<sequence>MKMIKFLLIVCVGVCLALAADYDDQVKYDISTQSRCFEVIRRESRRCEWRLGLYHDIDYRLLNGRIAAYKILWSRDRWSEWYVPGINDIDTRFNLFETRCGGFYGRRNTIRRMWSYFYDYTHKYIICRYDNVFTGKDDTGFITKDRDNRENDSENDD</sequence>
<evidence type="ECO:0000313" key="2">
    <source>
        <dbReference type="Proteomes" id="UP000694844"/>
    </source>
</evidence>
<dbReference type="GeneID" id="111131202"/>
<dbReference type="KEGG" id="cvn:111131723"/>